<dbReference type="Gene3D" id="3.40.960.10">
    <property type="entry name" value="VSR Endonuclease"/>
    <property type="match status" value="1"/>
</dbReference>
<keyword evidence="3" id="KW-1185">Reference proteome</keyword>
<sequence>MCLPADVVVDAFRCLPPLQALVIAESAVARNAVSKAALIRAFDRPQDWRVRALLDGIGRRTASPLEVCARYHLCAAGFMVQREVVVEGVGRVDFLVGDRLIVELDGYEFHSGRAEYRNDRARWNRATARGLVTLRITAEMILRRPEEFIRLVRAALART</sequence>
<name>A0ABY6FPK7_9MICC</name>
<dbReference type="RefSeq" id="WP_263126986.1">
    <property type="nucleotide sequence ID" value="NZ_CP106856.1"/>
</dbReference>
<dbReference type="GO" id="GO:0004519">
    <property type="term" value="F:endonuclease activity"/>
    <property type="evidence" value="ECO:0007669"/>
    <property type="project" value="UniProtKB-KW"/>
</dbReference>
<keyword evidence="2" id="KW-0540">Nuclease</keyword>
<dbReference type="InterPro" id="IPR011335">
    <property type="entry name" value="Restrct_endonuc-II-like"/>
</dbReference>
<feature type="domain" description="DUF559" evidence="1">
    <location>
        <begin position="77"/>
        <end position="154"/>
    </location>
</feature>
<protein>
    <submittedName>
        <fullName evidence="2">Endonuclease domain-containing protein</fullName>
    </submittedName>
</protein>
<evidence type="ECO:0000313" key="3">
    <source>
        <dbReference type="Proteomes" id="UP001063368"/>
    </source>
</evidence>
<evidence type="ECO:0000259" key="1">
    <source>
        <dbReference type="Pfam" id="PF04480"/>
    </source>
</evidence>
<dbReference type="EMBL" id="CP106856">
    <property type="protein sequence ID" value="UYB34899.1"/>
    <property type="molecule type" value="Genomic_DNA"/>
</dbReference>
<dbReference type="Proteomes" id="UP001063368">
    <property type="component" value="Chromosome"/>
</dbReference>
<dbReference type="InterPro" id="IPR007569">
    <property type="entry name" value="DUF559"/>
</dbReference>
<reference evidence="2" key="1">
    <citation type="submission" date="2022-09" db="EMBL/GenBank/DDBJ databases">
        <authorList>
            <person name="Li D."/>
            <person name="Cheng J."/>
            <person name="Li Y."/>
        </authorList>
    </citation>
    <scope>NUCLEOTIDE SEQUENCE</scope>
    <source>
        <strain evidence="2">DL</strain>
    </source>
</reference>
<organism evidence="2 3">
    <name type="scientific">Arthrobacter koreensis</name>
    <dbReference type="NCBI Taxonomy" id="199136"/>
    <lineage>
        <taxon>Bacteria</taxon>
        <taxon>Bacillati</taxon>
        <taxon>Actinomycetota</taxon>
        <taxon>Actinomycetes</taxon>
        <taxon>Micrococcales</taxon>
        <taxon>Micrococcaceae</taxon>
        <taxon>Arthrobacter</taxon>
    </lineage>
</organism>
<keyword evidence="2" id="KW-0378">Hydrolase</keyword>
<gene>
    <name evidence="2" type="ORF">N9A08_09570</name>
</gene>
<dbReference type="SUPFAM" id="SSF52980">
    <property type="entry name" value="Restriction endonuclease-like"/>
    <property type="match status" value="1"/>
</dbReference>
<evidence type="ECO:0000313" key="2">
    <source>
        <dbReference type="EMBL" id="UYB34899.1"/>
    </source>
</evidence>
<proteinExistence type="predicted"/>
<dbReference type="Pfam" id="PF04480">
    <property type="entry name" value="DUF559"/>
    <property type="match status" value="1"/>
</dbReference>
<keyword evidence="2" id="KW-0255">Endonuclease</keyword>
<accession>A0ABY6FPK7</accession>